<dbReference type="InterPro" id="IPR016040">
    <property type="entry name" value="NAD(P)-bd_dom"/>
</dbReference>
<feature type="domain" description="NAD(P)-binding" evidence="1">
    <location>
        <begin position="8"/>
        <end position="202"/>
    </location>
</feature>
<dbReference type="InterPro" id="IPR051606">
    <property type="entry name" value="Polyketide_Oxido-like"/>
</dbReference>
<dbReference type="AlphaFoldDB" id="A0A7H1C4E0"/>
<accession>A0A7H1C4E0</accession>
<dbReference type="PANTHER" id="PTHR43355">
    <property type="entry name" value="FLAVIN REDUCTASE (NADPH)"/>
    <property type="match status" value="1"/>
</dbReference>
<dbReference type="Proteomes" id="UP000576260">
    <property type="component" value="Chromosome"/>
</dbReference>
<keyword evidence="3" id="KW-1185">Reference proteome</keyword>
<dbReference type="SUPFAM" id="SSF51735">
    <property type="entry name" value="NAD(P)-binding Rossmann-fold domains"/>
    <property type="match status" value="1"/>
</dbReference>
<dbReference type="RefSeq" id="WP_188157354.1">
    <property type="nucleotide sequence ID" value="NZ_CP061280.1"/>
</dbReference>
<gene>
    <name evidence="2" type="ORF">ICJ55_03675</name>
</gene>
<dbReference type="EMBL" id="CP061280">
    <property type="protein sequence ID" value="QNS15845.1"/>
    <property type="molecule type" value="Genomic_DNA"/>
</dbReference>
<sequence>MKKIAVIGATGYVGSAVVKELADRGHQVIAFARNVENVAKADNVQAVAFDVENANFAKQLKGVDAVISAFNPGWANPNIGADFTRGANAIVEAAKSAEVQYLLVVGGAGSLYVAPNLQVIDTPNFPKEIYDGANAARHLLNDLRDRRDVNWAFISPPASLGADGGFSEERLGSYRLGSEELLMNGDIPAGISVADLAIAIADDVEQQAHLFKRFTVAAK</sequence>
<name>A0A7H1C4E0_9PAST</name>
<proteinExistence type="predicted"/>
<evidence type="ECO:0000259" key="1">
    <source>
        <dbReference type="Pfam" id="PF13460"/>
    </source>
</evidence>
<dbReference type="GO" id="GO:0016646">
    <property type="term" value="F:oxidoreductase activity, acting on the CH-NH group of donors, NAD or NADP as acceptor"/>
    <property type="evidence" value="ECO:0007669"/>
    <property type="project" value="TreeGrafter"/>
</dbReference>
<dbReference type="KEGG" id="mbos:ICJ55_03675"/>
<evidence type="ECO:0000313" key="3">
    <source>
        <dbReference type="Proteomes" id="UP000576260"/>
    </source>
</evidence>
<dbReference type="Gene3D" id="3.40.50.720">
    <property type="entry name" value="NAD(P)-binding Rossmann-like Domain"/>
    <property type="match status" value="1"/>
</dbReference>
<dbReference type="PANTHER" id="PTHR43355:SF2">
    <property type="entry name" value="FLAVIN REDUCTASE (NADPH)"/>
    <property type="match status" value="1"/>
</dbReference>
<reference evidence="2 3" key="1">
    <citation type="submission" date="2020-09" db="EMBL/GenBank/DDBJ databases">
        <title>Mannheimia bovis sp.nov., isolated from a cow.</title>
        <authorList>
            <person name="Li F."/>
        </authorList>
    </citation>
    <scope>NUCLEOTIDE SEQUENCE [LARGE SCALE GENOMIC DNA]</scope>
    <source>
        <strain evidence="2 3">ZY190616</strain>
    </source>
</reference>
<protein>
    <submittedName>
        <fullName evidence="2">NAD(P)H-binding protein</fullName>
    </submittedName>
</protein>
<evidence type="ECO:0000313" key="2">
    <source>
        <dbReference type="EMBL" id="QNS15845.1"/>
    </source>
</evidence>
<dbReference type="Pfam" id="PF13460">
    <property type="entry name" value="NAD_binding_10"/>
    <property type="match status" value="1"/>
</dbReference>
<organism evidence="2 3">
    <name type="scientific">Mannheimia bovis</name>
    <dbReference type="NCBI Taxonomy" id="2770636"/>
    <lineage>
        <taxon>Bacteria</taxon>
        <taxon>Pseudomonadati</taxon>
        <taxon>Pseudomonadota</taxon>
        <taxon>Gammaproteobacteria</taxon>
        <taxon>Pasteurellales</taxon>
        <taxon>Pasteurellaceae</taxon>
        <taxon>Mannheimia</taxon>
    </lineage>
</organism>
<dbReference type="InterPro" id="IPR036291">
    <property type="entry name" value="NAD(P)-bd_dom_sf"/>
</dbReference>